<gene>
    <name evidence="2" type="ORF">BA171_05550</name>
</gene>
<protein>
    <submittedName>
        <fullName evidence="2">Uncharacterized protein</fullName>
    </submittedName>
</protein>
<reference evidence="2 3" key="2">
    <citation type="submission" date="2017-09" db="EMBL/GenBank/DDBJ databases">
        <title>The genome of whitefly Bemisia tabaci, a global crop pest, provides novel insights into virus transmission, host adaptation and insecticide resistance.</title>
        <authorList>
            <person name="Kaur N."/>
            <person name="Kliot A."/>
            <person name="Pinheiro P.V."/>
            <person name="Luan J."/>
            <person name="Zheng Y."/>
            <person name="Liu W."/>
            <person name="Sun H."/>
            <person name="Yang X."/>
            <person name="Xu Y."/>
            <person name="Luo Y."/>
            <person name="Kruse A."/>
            <person name="Fisher T.W."/>
            <person name="Nelson D.R."/>
            <person name="Elimelech M."/>
            <person name="MacCoss M."/>
            <person name="Johnson R."/>
            <person name="Cohen E."/>
            <person name="Hunter W.B."/>
            <person name="Brown J.K."/>
            <person name="Jander G."/>
            <person name="Cilia M."/>
            <person name="Douglas A.E."/>
            <person name="Ghanim M."/>
            <person name="Simmons A.M."/>
            <person name="Wintermantel W.M."/>
            <person name="Ling K.-S."/>
            <person name="Fei Z."/>
        </authorList>
    </citation>
    <scope>NUCLEOTIDE SEQUENCE [LARGE SCALE GENOMIC DNA]</scope>
    <source>
        <strain evidence="2 3">MEAM1</strain>
    </source>
</reference>
<evidence type="ECO:0000313" key="3">
    <source>
        <dbReference type="Proteomes" id="UP000216438"/>
    </source>
</evidence>
<keyword evidence="1" id="KW-0175">Coiled coil</keyword>
<organism evidence="2 3">
    <name type="scientific">Candidatus Hamiltonella defensa</name>
    <name type="common">Bemisia tabaci</name>
    <dbReference type="NCBI Taxonomy" id="672795"/>
    <lineage>
        <taxon>Bacteria</taxon>
        <taxon>Pseudomonadati</taxon>
        <taxon>Pseudomonadota</taxon>
        <taxon>Gammaproteobacteria</taxon>
        <taxon>Enterobacterales</taxon>
        <taxon>Enterobacteriaceae</taxon>
        <taxon>aphid secondary symbionts</taxon>
        <taxon>Candidatus Williamhamiltonella</taxon>
    </lineage>
</organism>
<dbReference type="AlphaFoldDB" id="A0A249DYT6"/>
<accession>A0A249DYT6</accession>
<dbReference type="Proteomes" id="UP000216438">
    <property type="component" value="Chromosome"/>
</dbReference>
<name>A0A249DYT6_9ENTR</name>
<feature type="coiled-coil region" evidence="1">
    <location>
        <begin position="184"/>
        <end position="211"/>
    </location>
</feature>
<evidence type="ECO:0000313" key="2">
    <source>
        <dbReference type="EMBL" id="ASX26519.1"/>
    </source>
</evidence>
<dbReference type="PROSITE" id="PS51257">
    <property type="entry name" value="PROKAR_LIPOPROTEIN"/>
    <property type="match status" value="1"/>
</dbReference>
<reference evidence="3" key="1">
    <citation type="submission" date="2016-06" db="EMBL/GenBank/DDBJ databases">
        <authorList>
            <person name="Chen W."/>
            <person name="Hasegawa D.K."/>
        </authorList>
    </citation>
    <scope>NUCLEOTIDE SEQUENCE [LARGE SCALE GENOMIC DNA]</scope>
    <source>
        <strain evidence="3">MEAM1</strain>
    </source>
</reference>
<evidence type="ECO:0000256" key="1">
    <source>
        <dbReference type="SAM" id="Coils"/>
    </source>
</evidence>
<dbReference type="EMBL" id="CP016303">
    <property type="protein sequence ID" value="ASX26519.1"/>
    <property type="molecule type" value="Genomic_DNA"/>
</dbReference>
<sequence length="339" mass="39463">MFKSISNTIINKSTNAVTTTGGFLACSLSRIQNIKKSHTMNTSADEVDKDQITFKDFLNKFEGETHLNKKELNRIYNKIYTSSNDLNALKALIELKNSSFESIKNLTKTEKFSALITCNHYEAFFNIFYDNCSLKIIPIKIKGEHEDHIRLIKENFYTESDFQKEKIRITVQIIDFLFNKLEKINNSLSKKEDISAEIKELKNELPHIEDLINSIIFYDNDTTDLFSNTEKNIKKNFETIFIDLKNVLNKNIVTHLNIFSDKLTDVMIQYFKNNLNKLTFKLQFADSPIFINATILEKEINDIQNYMNECNALKTADKEPIEKLINRTISILKKFKKSD</sequence>
<dbReference type="RefSeq" id="WP_059108198.1">
    <property type="nucleotide sequence ID" value="NZ_CP016303.1"/>
</dbReference>
<proteinExistence type="predicted"/>